<keyword evidence="2" id="KW-1185">Reference proteome</keyword>
<organism evidence="1 2">
    <name type="scientific">Flavisphingopyxis soli</name>
    <dbReference type="NCBI Taxonomy" id="2601267"/>
    <lineage>
        <taxon>Bacteria</taxon>
        <taxon>Pseudomonadati</taxon>
        <taxon>Pseudomonadota</taxon>
        <taxon>Alphaproteobacteria</taxon>
        <taxon>Sphingomonadales</taxon>
        <taxon>Sphingopyxidaceae</taxon>
        <taxon>Flavisphingopyxis</taxon>
    </lineage>
</organism>
<gene>
    <name evidence="1" type="ORF">FSZ31_06145</name>
</gene>
<dbReference type="OrthoDB" id="7508443at2"/>
<accession>A0A5C6UPE9</accession>
<reference evidence="1 2" key="1">
    <citation type="submission" date="2019-08" db="EMBL/GenBank/DDBJ databases">
        <title>Sphingorhabdus soil sp. nov., isolated from arctic soil.</title>
        <authorList>
            <person name="Liu Y."/>
        </authorList>
    </citation>
    <scope>NUCLEOTIDE SEQUENCE [LARGE SCALE GENOMIC DNA]</scope>
    <source>
        <strain evidence="1 2">D-2Q-5-6</strain>
    </source>
</reference>
<protein>
    <submittedName>
        <fullName evidence="1">Uncharacterized protein</fullName>
    </submittedName>
</protein>
<dbReference type="Proteomes" id="UP000321129">
    <property type="component" value="Unassembled WGS sequence"/>
</dbReference>
<comment type="caution">
    <text evidence="1">The sequence shown here is derived from an EMBL/GenBank/DDBJ whole genome shotgun (WGS) entry which is preliminary data.</text>
</comment>
<sequence>MTRAINVRLQEDQVITKCDRKDIAISAIEPLPGGGTRVVLNNMEDATVMHKAFGRNVIKGEVKRTNFIARRHA</sequence>
<evidence type="ECO:0000313" key="2">
    <source>
        <dbReference type="Proteomes" id="UP000321129"/>
    </source>
</evidence>
<dbReference type="EMBL" id="VOPY01000001">
    <property type="protein sequence ID" value="TXC74474.1"/>
    <property type="molecule type" value="Genomic_DNA"/>
</dbReference>
<name>A0A5C6UPE9_9SPHN</name>
<proteinExistence type="predicted"/>
<dbReference type="AlphaFoldDB" id="A0A5C6UPE9"/>
<evidence type="ECO:0000313" key="1">
    <source>
        <dbReference type="EMBL" id="TXC74474.1"/>
    </source>
</evidence>